<evidence type="ECO:0000313" key="2">
    <source>
        <dbReference type="EMBL" id="AGC63284.1"/>
    </source>
</evidence>
<protein>
    <submittedName>
        <fullName evidence="2">Uncharacterized protein</fullName>
    </submittedName>
</protein>
<sequence length="92" mass="8825">MDGAGAEVPASVTGGTAAGAEVGGDVVASGERVAGCSPELSAIATAAPTSSTATTVATMITPGRRYHGITTDLGAGSARAFSSKVSWGRAEV</sequence>
<organism evidence="2 3">
    <name type="scientific">Mycobacterium liflandii (strain 128FXT)</name>
    <dbReference type="NCBI Taxonomy" id="459424"/>
    <lineage>
        <taxon>Bacteria</taxon>
        <taxon>Bacillati</taxon>
        <taxon>Actinomycetota</taxon>
        <taxon>Actinomycetes</taxon>
        <taxon>Mycobacteriales</taxon>
        <taxon>Mycobacteriaceae</taxon>
        <taxon>Mycobacterium</taxon>
        <taxon>Mycobacterium ulcerans group</taxon>
    </lineage>
</organism>
<accession>L7VCY5</accession>
<keyword evidence="3" id="KW-1185">Reference proteome</keyword>
<evidence type="ECO:0000313" key="3">
    <source>
        <dbReference type="Proteomes" id="UP000011157"/>
    </source>
</evidence>
<reference evidence="2 3" key="1">
    <citation type="journal article" date="2013" name="J. Bacteriol.">
        <title>Complete Genome Sequence of the Frog Pathogen Mycobacterium ulcerans Ecovar Liflandii.</title>
        <authorList>
            <person name="Tobias N.J."/>
            <person name="Doig K.D."/>
            <person name="Medema M.H."/>
            <person name="Chen H."/>
            <person name="Haring V."/>
            <person name="Moore R."/>
            <person name="Seemann T."/>
            <person name="Stinear T.P."/>
        </authorList>
    </citation>
    <scope>NUCLEOTIDE SEQUENCE [LARGE SCALE GENOMIC DNA]</scope>
    <source>
        <strain evidence="2 3">128FXT</strain>
    </source>
</reference>
<dbReference type="HOGENOM" id="CLU_2410078_0_0_11"/>
<dbReference type="AlphaFoldDB" id="L7VCY5"/>
<proteinExistence type="predicted"/>
<dbReference type="EMBL" id="CP003899">
    <property type="protein sequence ID" value="AGC63284.1"/>
    <property type="molecule type" value="Genomic_DNA"/>
</dbReference>
<dbReference type="KEGG" id="mli:MULP_03621"/>
<name>L7VCY5_MYCL1</name>
<evidence type="ECO:0000256" key="1">
    <source>
        <dbReference type="SAM" id="MobiDB-lite"/>
    </source>
</evidence>
<feature type="region of interest" description="Disordered" evidence="1">
    <location>
        <begin position="1"/>
        <end position="20"/>
    </location>
</feature>
<feature type="compositionally biased region" description="Low complexity" evidence="1">
    <location>
        <begin position="8"/>
        <end position="20"/>
    </location>
</feature>
<gene>
    <name evidence="2" type="ordered locus">MULP_03621</name>
</gene>
<dbReference type="Proteomes" id="UP000011157">
    <property type="component" value="Chromosome"/>
</dbReference>